<feature type="compositionally biased region" description="Polar residues" evidence="1">
    <location>
        <begin position="365"/>
        <end position="380"/>
    </location>
</feature>
<proteinExistence type="predicted"/>
<dbReference type="AlphaFoldDB" id="A0A813GSH0"/>
<feature type="compositionally biased region" description="Low complexity" evidence="1">
    <location>
        <begin position="177"/>
        <end position="187"/>
    </location>
</feature>
<dbReference type="PANTHER" id="PTHR14742">
    <property type="entry name" value="RIBONUCLEASE P SUBUNIT P21"/>
    <property type="match status" value="1"/>
</dbReference>
<comment type="caution">
    <text evidence="2">The sequence shown here is derived from an EMBL/GenBank/DDBJ whole genome shotgun (WGS) entry which is preliminary data.</text>
</comment>
<accession>A0A813GSH0</accession>
<dbReference type="GO" id="GO:0005655">
    <property type="term" value="C:nucleolar ribonuclease P complex"/>
    <property type="evidence" value="ECO:0007669"/>
    <property type="project" value="TreeGrafter"/>
</dbReference>
<feature type="region of interest" description="Disordered" evidence="1">
    <location>
        <begin position="158"/>
        <end position="187"/>
    </location>
</feature>
<dbReference type="Pfam" id="PF04032">
    <property type="entry name" value="Rpr2"/>
    <property type="match status" value="1"/>
</dbReference>
<feature type="region of interest" description="Disordered" evidence="1">
    <location>
        <begin position="361"/>
        <end position="380"/>
    </location>
</feature>
<dbReference type="Proteomes" id="UP000654075">
    <property type="component" value="Unassembled WGS sequence"/>
</dbReference>
<evidence type="ECO:0000313" key="3">
    <source>
        <dbReference type="Proteomes" id="UP000654075"/>
    </source>
</evidence>
<gene>
    <name evidence="2" type="ORF">PGLA1383_LOCUS44704</name>
</gene>
<dbReference type="PANTHER" id="PTHR14742:SF3">
    <property type="entry name" value="RIBONUCLEASE MRP PROTEIN SUBUNIT SNM1"/>
    <property type="match status" value="1"/>
</dbReference>
<dbReference type="GO" id="GO:0008033">
    <property type="term" value="P:tRNA processing"/>
    <property type="evidence" value="ECO:0007669"/>
    <property type="project" value="TreeGrafter"/>
</dbReference>
<reference evidence="2" key="1">
    <citation type="submission" date="2021-02" db="EMBL/GenBank/DDBJ databases">
        <authorList>
            <person name="Dougan E. K."/>
            <person name="Rhodes N."/>
            <person name="Thang M."/>
            <person name="Chan C."/>
        </authorList>
    </citation>
    <scope>NUCLEOTIDE SEQUENCE</scope>
</reference>
<protein>
    <submittedName>
        <fullName evidence="2">Uncharacterized protein</fullName>
    </submittedName>
</protein>
<sequence length="490" mass="51046">MSGPTMSASDREDRTMQFLFEAANKYALLAPAVARSMAARLRSVAAAAKVSLHSASVENLFCPRCSQVYVPGINCRVAVEPLRKRKRRKRCLLRRSSTTAPAARSLTPRRTQHAKGPSKAVPSDALVAEPSRRRGPAKPKRCMRYWCGICGHGRRLRLPPRERTKSRFRKAGSIRVGAATSSGTSATALAPALPRQPATSHQLPPVPGPVSTAQKVRAAAAEEARNAAAAAKRAKKKAQSANAKASPTLPSASAAEAAVAVAFAATANIIVTPTATITSTATETAIFKLTATPTDVSTGRAVSTAGATASETALTAKETSTAKSLETAATVATPLPDSALMTCVQLSNAAAVASTTDLPAGPDTAQMSQEGSCTTSQASAAQPVELKLRGLSGLPAQPPLKSPAIAKEKPGWLEQKASDAPAQRSFQRAERTLQSSSVGVAAKFPAPQPAVEDPLSAGQRKRRRGKDKMGAALDEGKGSQQGGRHTMLDF</sequence>
<feature type="compositionally biased region" description="Low complexity" evidence="1">
    <location>
        <begin position="239"/>
        <end position="250"/>
    </location>
</feature>
<feature type="region of interest" description="Disordered" evidence="1">
    <location>
        <begin position="223"/>
        <end position="250"/>
    </location>
</feature>
<name>A0A813GSH0_POLGL</name>
<evidence type="ECO:0000313" key="2">
    <source>
        <dbReference type="EMBL" id="CAE8628007.1"/>
    </source>
</evidence>
<organism evidence="2 3">
    <name type="scientific">Polarella glacialis</name>
    <name type="common">Dinoflagellate</name>
    <dbReference type="NCBI Taxonomy" id="89957"/>
    <lineage>
        <taxon>Eukaryota</taxon>
        <taxon>Sar</taxon>
        <taxon>Alveolata</taxon>
        <taxon>Dinophyceae</taxon>
        <taxon>Suessiales</taxon>
        <taxon>Suessiaceae</taxon>
        <taxon>Polarella</taxon>
    </lineage>
</organism>
<keyword evidence="3" id="KW-1185">Reference proteome</keyword>
<dbReference type="OrthoDB" id="438080at2759"/>
<feature type="region of interest" description="Disordered" evidence="1">
    <location>
        <begin position="414"/>
        <end position="490"/>
    </location>
</feature>
<evidence type="ECO:0000256" key="1">
    <source>
        <dbReference type="SAM" id="MobiDB-lite"/>
    </source>
</evidence>
<dbReference type="EMBL" id="CAJNNV010029322">
    <property type="protein sequence ID" value="CAE8628007.1"/>
    <property type="molecule type" value="Genomic_DNA"/>
</dbReference>
<feature type="region of interest" description="Disordered" evidence="1">
    <location>
        <begin position="94"/>
        <end position="138"/>
    </location>
</feature>
<dbReference type="InterPro" id="IPR007175">
    <property type="entry name" value="Rpr2/Snm1/Rpp21"/>
</dbReference>